<gene>
    <name evidence="1" type="ORF">FH972_016835</name>
</gene>
<evidence type="ECO:0008006" key="3">
    <source>
        <dbReference type="Google" id="ProtNLM"/>
    </source>
</evidence>
<dbReference type="GO" id="GO:0009786">
    <property type="term" value="P:regulation of asymmetric cell division"/>
    <property type="evidence" value="ECO:0007669"/>
    <property type="project" value="InterPro"/>
</dbReference>
<proteinExistence type="predicted"/>
<sequence>MTRHRRRNNKERDEAKYANIIPVENGPADDSRWPHFSNEDYIVFCFRENGGFDVVKETSRRVNRKDEEESIYFDAEGPTNGMRRRYQIAHEVEDCRLVSVGSSESNQSDGSNGSFAFPVLGWEWMGSPVQMPKSDGLQLRKHKARCVGFQCFRI</sequence>
<evidence type="ECO:0000313" key="1">
    <source>
        <dbReference type="EMBL" id="KAE8098798.1"/>
    </source>
</evidence>
<accession>A0A5N6RHK7</accession>
<evidence type="ECO:0000313" key="2">
    <source>
        <dbReference type="Proteomes" id="UP000327013"/>
    </source>
</evidence>
<organism evidence="1 2">
    <name type="scientific">Carpinus fangiana</name>
    <dbReference type="NCBI Taxonomy" id="176857"/>
    <lineage>
        <taxon>Eukaryota</taxon>
        <taxon>Viridiplantae</taxon>
        <taxon>Streptophyta</taxon>
        <taxon>Embryophyta</taxon>
        <taxon>Tracheophyta</taxon>
        <taxon>Spermatophyta</taxon>
        <taxon>Magnoliopsida</taxon>
        <taxon>eudicotyledons</taxon>
        <taxon>Gunneridae</taxon>
        <taxon>Pentapetalae</taxon>
        <taxon>rosids</taxon>
        <taxon>fabids</taxon>
        <taxon>Fagales</taxon>
        <taxon>Betulaceae</taxon>
        <taxon>Carpinus</taxon>
    </lineage>
</organism>
<dbReference type="EMBL" id="CM017327">
    <property type="protein sequence ID" value="KAE8098798.1"/>
    <property type="molecule type" value="Genomic_DNA"/>
</dbReference>
<dbReference type="OrthoDB" id="1911716at2759"/>
<dbReference type="Proteomes" id="UP000327013">
    <property type="component" value="Chromosome 7"/>
</dbReference>
<dbReference type="AlphaFoldDB" id="A0A5N6RHK7"/>
<dbReference type="InterPro" id="IPR040378">
    <property type="entry name" value="BASL"/>
</dbReference>
<keyword evidence="2" id="KW-1185">Reference proteome</keyword>
<name>A0A5N6RHK7_9ROSI</name>
<dbReference type="PANTHER" id="PTHR33914">
    <property type="entry name" value="18S PRE-RIBOSOMAL ASSEMBLY PROTEIN GAR2-LIKE PROTEIN"/>
    <property type="match status" value="1"/>
</dbReference>
<protein>
    <recommendedName>
        <fullName evidence="3">Protein BREAKING OF ASYMMETRY IN THE STOMATAL LINEAGE</fullName>
    </recommendedName>
</protein>
<reference evidence="1 2" key="1">
    <citation type="submission" date="2019-06" db="EMBL/GenBank/DDBJ databases">
        <title>A chromosomal-level reference genome of Carpinus fangiana (Coryloideae, Betulaceae).</title>
        <authorList>
            <person name="Yang X."/>
            <person name="Wang Z."/>
            <person name="Zhang L."/>
            <person name="Hao G."/>
            <person name="Liu J."/>
            <person name="Yang Y."/>
        </authorList>
    </citation>
    <scope>NUCLEOTIDE SEQUENCE [LARGE SCALE GENOMIC DNA]</scope>
    <source>
        <strain evidence="1">Cfa_2016G</strain>
        <tissue evidence="1">Leaf</tissue>
    </source>
</reference>
<dbReference type="PANTHER" id="PTHR33914:SF3">
    <property type="entry name" value="PROTEIN BREAKING OF ASYMMETRY IN THE STOMATAL LINEAGE"/>
    <property type="match status" value="1"/>
</dbReference>